<dbReference type="EMBL" id="BAABID010000004">
    <property type="protein sequence ID" value="GAA4720011.1"/>
    <property type="molecule type" value="Genomic_DNA"/>
</dbReference>
<keyword evidence="8" id="KW-1185">Reference proteome</keyword>
<comment type="caution">
    <text evidence="7">The sequence shown here is derived from an EMBL/GenBank/DDBJ whole genome shotgun (WGS) entry which is preliminary data.</text>
</comment>
<dbReference type="InterPro" id="IPR007016">
    <property type="entry name" value="O-antigen_ligase-rel_domated"/>
</dbReference>
<dbReference type="PANTHER" id="PTHR37422:SF13">
    <property type="entry name" value="LIPOPOLYSACCHARIDE BIOSYNTHESIS PROTEIN PA4999-RELATED"/>
    <property type="match status" value="1"/>
</dbReference>
<reference evidence="8" key="1">
    <citation type="journal article" date="2019" name="Int. J. Syst. Evol. Microbiol.">
        <title>The Global Catalogue of Microorganisms (GCM) 10K type strain sequencing project: providing services to taxonomists for standard genome sequencing and annotation.</title>
        <authorList>
            <consortium name="The Broad Institute Genomics Platform"/>
            <consortium name="The Broad Institute Genome Sequencing Center for Infectious Disease"/>
            <person name="Wu L."/>
            <person name="Ma J."/>
        </authorList>
    </citation>
    <scope>NUCLEOTIDE SEQUENCE [LARGE SCALE GENOMIC DNA]</scope>
    <source>
        <strain evidence="8">JCM 18063</strain>
    </source>
</reference>
<evidence type="ECO:0000256" key="5">
    <source>
        <dbReference type="SAM" id="Phobius"/>
    </source>
</evidence>
<sequence>MIPPSSRALPRGARTALLICVVAASLALIGLLVVVAPALAVVAAVLLMLVGVTVYEPVALPVLAMPLFVIVERVGAGGVDLSLSDFAFFGAFWFAVFLGPRPFSPAMRNMLWLSAVYQAATLFTVLVNPYLANTVEWFHAWLLVGGALVVGWAVGRSGHAALGLTLLVGACLVIAGLTLVFGALQFSQGNTGPVYLHWPFGMHKNFIGTLLASAAAIVYARPPWMNWPLWVSYASFGALTLAVAATQARQAYIGLAVAVVIILFRRHQKVRHTPWILAPVVVACVAVLTLVQEQVAEGNSFNSTYQRLTWFEQAIEVWQHQPVVGVGLRWWTTGEFYSFQPPNAELEVLSSTGIVGLVAFLVLQFGGLMVLWRVRPDYGTVAFAILASRLVQGQLDLFWVAVSVSVPYVIAGVCLGAAARADAEERSVEAAPPEARHAPLTGSRT</sequence>
<feature type="transmembrane region" description="Helical" evidence="5">
    <location>
        <begin position="251"/>
        <end position="267"/>
    </location>
</feature>
<feature type="transmembrane region" description="Helical" evidence="5">
    <location>
        <begin position="395"/>
        <end position="419"/>
    </location>
</feature>
<evidence type="ECO:0000256" key="3">
    <source>
        <dbReference type="ARBA" id="ARBA00022989"/>
    </source>
</evidence>
<accession>A0ABP8Y1P2</accession>
<feature type="transmembrane region" description="Helical" evidence="5">
    <location>
        <begin position="137"/>
        <end position="154"/>
    </location>
</feature>
<dbReference type="Pfam" id="PF04932">
    <property type="entry name" value="Wzy_C"/>
    <property type="match status" value="1"/>
</dbReference>
<feature type="transmembrane region" description="Helical" evidence="5">
    <location>
        <begin position="227"/>
        <end position="245"/>
    </location>
</feature>
<dbReference type="Proteomes" id="UP001500956">
    <property type="component" value="Unassembled WGS sequence"/>
</dbReference>
<proteinExistence type="predicted"/>
<feature type="transmembrane region" description="Helical" evidence="5">
    <location>
        <begin position="74"/>
        <end position="98"/>
    </location>
</feature>
<feature type="transmembrane region" description="Helical" evidence="5">
    <location>
        <begin position="110"/>
        <end position="131"/>
    </location>
</feature>
<feature type="transmembrane region" description="Helical" evidence="5">
    <location>
        <begin position="274"/>
        <end position="291"/>
    </location>
</feature>
<evidence type="ECO:0000259" key="6">
    <source>
        <dbReference type="Pfam" id="PF04932"/>
    </source>
</evidence>
<organism evidence="7 8">
    <name type="scientific">Isoptericola chiayiensis</name>
    <dbReference type="NCBI Taxonomy" id="579446"/>
    <lineage>
        <taxon>Bacteria</taxon>
        <taxon>Bacillati</taxon>
        <taxon>Actinomycetota</taxon>
        <taxon>Actinomycetes</taxon>
        <taxon>Micrococcales</taxon>
        <taxon>Promicromonosporaceae</taxon>
        <taxon>Isoptericola</taxon>
    </lineage>
</organism>
<feature type="transmembrane region" description="Helical" evidence="5">
    <location>
        <begin position="354"/>
        <end position="374"/>
    </location>
</feature>
<comment type="subcellular location">
    <subcellularLocation>
        <location evidence="1">Membrane</location>
        <topology evidence="1">Multi-pass membrane protein</topology>
    </subcellularLocation>
</comment>
<keyword evidence="2 5" id="KW-0812">Transmembrane</keyword>
<protein>
    <recommendedName>
        <fullName evidence="6">O-antigen ligase-related domain-containing protein</fullName>
    </recommendedName>
</protein>
<evidence type="ECO:0000256" key="2">
    <source>
        <dbReference type="ARBA" id="ARBA00022692"/>
    </source>
</evidence>
<evidence type="ECO:0000256" key="4">
    <source>
        <dbReference type="ARBA" id="ARBA00023136"/>
    </source>
</evidence>
<feature type="transmembrane region" description="Helical" evidence="5">
    <location>
        <begin position="202"/>
        <end position="220"/>
    </location>
</feature>
<feature type="transmembrane region" description="Helical" evidence="5">
    <location>
        <begin position="161"/>
        <end position="182"/>
    </location>
</feature>
<dbReference type="InterPro" id="IPR051533">
    <property type="entry name" value="WaaL-like"/>
</dbReference>
<dbReference type="PANTHER" id="PTHR37422">
    <property type="entry name" value="TEICHURONIC ACID BIOSYNTHESIS PROTEIN TUAE"/>
    <property type="match status" value="1"/>
</dbReference>
<name>A0ABP8Y1P2_9MICO</name>
<feature type="domain" description="O-antigen ligase-related" evidence="6">
    <location>
        <begin position="236"/>
        <end position="361"/>
    </location>
</feature>
<feature type="transmembrane region" description="Helical" evidence="5">
    <location>
        <begin position="21"/>
        <end position="54"/>
    </location>
</feature>
<evidence type="ECO:0000313" key="8">
    <source>
        <dbReference type="Proteomes" id="UP001500956"/>
    </source>
</evidence>
<gene>
    <name evidence="7" type="ORF">GCM10023216_05940</name>
</gene>
<evidence type="ECO:0000313" key="7">
    <source>
        <dbReference type="EMBL" id="GAA4720011.1"/>
    </source>
</evidence>
<keyword evidence="4 5" id="KW-0472">Membrane</keyword>
<dbReference type="RefSeq" id="WP_172148625.1">
    <property type="nucleotide sequence ID" value="NZ_BAABID010000004.1"/>
</dbReference>
<evidence type="ECO:0000256" key="1">
    <source>
        <dbReference type="ARBA" id="ARBA00004141"/>
    </source>
</evidence>
<keyword evidence="3 5" id="KW-1133">Transmembrane helix</keyword>